<evidence type="ECO:0000256" key="3">
    <source>
        <dbReference type="ARBA" id="ARBA00022691"/>
    </source>
</evidence>
<dbReference type="GO" id="GO:0032259">
    <property type="term" value="P:methylation"/>
    <property type="evidence" value="ECO:0007669"/>
    <property type="project" value="UniProtKB-KW"/>
</dbReference>
<protein>
    <submittedName>
        <fullName evidence="5">Related to O-methyltransferase</fullName>
    </submittedName>
</protein>
<reference evidence="6" key="1">
    <citation type="submission" date="2016-03" db="EMBL/GenBank/DDBJ databases">
        <authorList>
            <person name="Guldener U."/>
        </authorList>
    </citation>
    <scope>NUCLEOTIDE SEQUENCE [LARGE SCALE GENOMIC DNA]</scope>
    <source>
        <strain evidence="6">04CH-RAC-A.6.1</strain>
    </source>
</reference>
<dbReference type="Gene3D" id="3.40.50.150">
    <property type="entry name" value="Vaccinia Virus protein VP39"/>
    <property type="match status" value="1"/>
</dbReference>
<name>A0A1E1L484_9HELO</name>
<dbReference type="InterPro" id="IPR050362">
    <property type="entry name" value="Cation-dep_OMT"/>
</dbReference>
<dbReference type="SUPFAM" id="SSF53335">
    <property type="entry name" value="S-adenosyl-L-methionine-dependent methyltransferases"/>
    <property type="match status" value="1"/>
</dbReference>
<dbReference type="AlphaFoldDB" id="A0A1E1L484"/>
<dbReference type="GO" id="GO:0008757">
    <property type="term" value="F:S-adenosylmethionine-dependent methyltransferase activity"/>
    <property type="evidence" value="ECO:0007669"/>
    <property type="project" value="TreeGrafter"/>
</dbReference>
<dbReference type="Pfam" id="PF01596">
    <property type="entry name" value="Methyltransf_3"/>
    <property type="match status" value="1"/>
</dbReference>
<evidence type="ECO:0000313" key="5">
    <source>
        <dbReference type="EMBL" id="CZT04408.1"/>
    </source>
</evidence>
<sequence length="225" mass="24492">MSSTATNKWAEVSVLTKYAEKHLLTPNPHLQNALTNSFSASLPAITISPLQGQFLALQAKIIGAKNILEIGTLGGYSTLWFASTGAQVTSIEISPKHRDVALSNIYSAGYGDNVDVILGAALEVMPKLKQEGRVFDFVFIDADWGEQWECFEHAVTLTRQGGVVYVDNVVRELFEEGGFEYEERETLVSKVGKMEGVSATVISTVSGWKGNVEDMVDGFLLAVVQ</sequence>
<dbReference type="GO" id="GO:0008171">
    <property type="term" value="F:O-methyltransferase activity"/>
    <property type="evidence" value="ECO:0007669"/>
    <property type="project" value="InterPro"/>
</dbReference>
<dbReference type="InterPro" id="IPR029063">
    <property type="entry name" value="SAM-dependent_MTases_sf"/>
</dbReference>
<evidence type="ECO:0000256" key="4">
    <source>
        <dbReference type="ARBA" id="ARBA00023453"/>
    </source>
</evidence>
<keyword evidence="1 5" id="KW-0489">Methyltransferase</keyword>
<dbReference type="PANTHER" id="PTHR10509">
    <property type="entry name" value="O-METHYLTRANSFERASE-RELATED"/>
    <property type="match status" value="1"/>
</dbReference>
<keyword evidence="3" id="KW-0949">S-adenosyl-L-methionine</keyword>
<proteinExistence type="inferred from homology"/>
<dbReference type="Proteomes" id="UP000178912">
    <property type="component" value="Unassembled WGS sequence"/>
</dbReference>
<dbReference type="OrthoDB" id="10251242at2759"/>
<organism evidence="5 6">
    <name type="scientific">Rhynchosporium agropyri</name>
    <dbReference type="NCBI Taxonomy" id="914238"/>
    <lineage>
        <taxon>Eukaryota</taxon>
        <taxon>Fungi</taxon>
        <taxon>Dikarya</taxon>
        <taxon>Ascomycota</taxon>
        <taxon>Pezizomycotina</taxon>
        <taxon>Leotiomycetes</taxon>
        <taxon>Helotiales</taxon>
        <taxon>Ploettnerulaceae</taxon>
        <taxon>Rhynchosporium</taxon>
    </lineage>
</organism>
<comment type="similarity">
    <text evidence="4">Belongs to the class I-like SAM-binding methyltransferase superfamily. Cation-dependent O-methyltransferase family.</text>
</comment>
<dbReference type="CDD" id="cd02440">
    <property type="entry name" value="AdoMet_MTases"/>
    <property type="match status" value="1"/>
</dbReference>
<dbReference type="InterPro" id="IPR002935">
    <property type="entry name" value="SAM_O-MeTrfase"/>
</dbReference>
<dbReference type="PROSITE" id="PS51682">
    <property type="entry name" value="SAM_OMT_I"/>
    <property type="match status" value="1"/>
</dbReference>
<accession>A0A1E1L484</accession>
<keyword evidence="6" id="KW-1185">Reference proteome</keyword>
<evidence type="ECO:0000313" key="6">
    <source>
        <dbReference type="Proteomes" id="UP000178912"/>
    </source>
</evidence>
<evidence type="ECO:0000256" key="1">
    <source>
        <dbReference type="ARBA" id="ARBA00022603"/>
    </source>
</evidence>
<dbReference type="PANTHER" id="PTHR10509:SF14">
    <property type="entry name" value="CAFFEOYL-COA O-METHYLTRANSFERASE 3-RELATED"/>
    <property type="match status" value="1"/>
</dbReference>
<keyword evidence="2 5" id="KW-0808">Transferase</keyword>
<evidence type="ECO:0000256" key="2">
    <source>
        <dbReference type="ARBA" id="ARBA00022679"/>
    </source>
</evidence>
<dbReference type="EMBL" id="FJUX01000068">
    <property type="protein sequence ID" value="CZT04408.1"/>
    <property type="molecule type" value="Genomic_DNA"/>
</dbReference>
<gene>
    <name evidence="5" type="ORF">RAG0_10888</name>
</gene>